<protein>
    <submittedName>
        <fullName evidence="2">YjzC family protein</fullName>
    </submittedName>
</protein>
<feature type="region of interest" description="Disordered" evidence="1">
    <location>
        <begin position="1"/>
        <end position="60"/>
    </location>
</feature>
<name>A0ABY4SP68_9CAUL</name>
<dbReference type="EMBL" id="CP097649">
    <property type="protein sequence ID" value="URI14859.1"/>
    <property type="molecule type" value="Genomic_DNA"/>
</dbReference>
<proteinExistence type="predicted"/>
<feature type="compositionally biased region" description="Polar residues" evidence="1">
    <location>
        <begin position="1"/>
        <end position="11"/>
    </location>
</feature>
<keyword evidence="3" id="KW-1185">Reference proteome</keyword>
<dbReference type="RefSeq" id="WP_250201728.1">
    <property type="nucleotide sequence ID" value="NZ_CP097649.1"/>
</dbReference>
<evidence type="ECO:0000313" key="2">
    <source>
        <dbReference type="EMBL" id="URI14859.1"/>
    </source>
</evidence>
<organism evidence="2 3">
    <name type="scientific">Brevundimonas albigilva</name>
    <dbReference type="NCBI Taxonomy" id="1312364"/>
    <lineage>
        <taxon>Bacteria</taxon>
        <taxon>Pseudomonadati</taxon>
        <taxon>Pseudomonadota</taxon>
        <taxon>Alphaproteobacteria</taxon>
        <taxon>Caulobacterales</taxon>
        <taxon>Caulobacteraceae</taxon>
        <taxon>Brevundimonas</taxon>
    </lineage>
</organism>
<sequence length="60" mass="6448">MANHKPGSSTGRNGGIFQEIGPRGGARPNYTTVPDNHRLPPTTSPGATWKPTHRTPNSDR</sequence>
<gene>
    <name evidence="2" type="ORF">M8231_13745</name>
</gene>
<evidence type="ECO:0000256" key="1">
    <source>
        <dbReference type="SAM" id="MobiDB-lite"/>
    </source>
</evidence>
<evidence type="ECO:0000313" key="3">
    <source>
        <dbReference type="Proteomes" id="UP001055429"/>
    </source>
</evidence>
<reference evidence="2" key="1">
    <citation type="submission" date="2022-05" db="EMBL/GenBank/DDBJ databases">
        <title>Brevundimonas albigilva TT17 genome sequence.</title>
        <authorList>
            <person name="Lee K."/>
            <person name="Son H."/>
        </authorList>
    </citation>
    <scope>NUCLEOTIDE SEQUENCE</scope>
    <source>
        <strain evidence="2">TT17</strain>
    </source>
</reference>
<dbReference type="Proteomes" id="UP001055429">
    <property type="component" value="Chromosome"/>
</dbReference>
<accession>A0ABY4SP68</accession>